<evidence type="ECO:0000313" key="2">
    <source>
        <dbReference type="EMBL" id="CAA0109675.1"/>
    </source>
</evidence>
<sequence>MTPKGQSDQRTFNDQKITIKALQSFRFSDLYRIVRDILKCQ</sequence>
<evidence type="ECO:0000313" key="1">
    <source>
        <dbReference type="EMBL" id="CAA0094334.1"/>
    </source>
</evidence>
<organism evidence="1 3">
    <name type="scientific">BD1-7 clade bacterium</name>
    <dbReference type="NCBI Taxonomy" id="2029982"/>
    <lineage>
        <taxon>Bacteria</taxon>
        <taxon>Pseudomonadati</taxon>
        <taxon>Pseudomonadota</taxon>
        <taxon>Gammaproteobacteria</taxon>
        <taxon>Cellvibrionales</taxon>
        <taxon>Spongiibacteraceae</taxon>
        <taxon>BD1-7 clade</taxon>
    </lineage>
</organism>
<dbReference type="EMBL" id="CACSIO010000003">
    <property type="protein sequence ID" value="CAA0094334.1"/>
    <property type="molecule type" value="Genomic_DNA"/>
</dbReference>
<accession>A0A5S9NUH7</accession>
<gene>
    <name evidence="2" type="ORF">OPDIPICF_01490</name>
    <name evidence="1" type="ORF">OPDIPICF_03959</name>
</gene>
<dbReference type="EMBL" id="CACSIO010000012">
    <property type="protein sequence ID" value="CAA0109675.1"/>
    <property type="molecule type" value="Genomic_DNA"/>
</dbReference>
<name>A0A5S9NUH7_9GAMM</name>
<keyword evidence="3" id="KW-1185">Reference proteome</keyword>
<reference evidence="1 3" key="1">
    <citation type="submission" date="2019-11" db="EMBL/GenBank/DDBJ databases">
        <authorList>
            <person name="Holert J."/>
        </authorList>
    </citation>
    <scope>NUCLEOTIDE SEQUENCE [LARGE SCALE GENOMIC DNA]</scope>
    <source>
        <strain evidence="1">SB11_3</strain>
    </source>
</reference>
<dbReference type="AlphaFoldDB" id="A0A5S9NUH7"/>
<proteinExistence type="predicted"/>
<protein>
    <submittedName>
        <fullName evidence="1">Uncharacterized protein</fullName>
    </submittedName>
</protein>
<evidence type="ECO:0000313" key="3">
    <source>
        <dbReference type="Proteomes" id="UP000441399"/>
    </source>
</evidence>
<dbReference type="Proteomes" id="UP000441399">
    <property type="component" value="Unassembled WGS sequence"/>
</dbReference>